<dbReference type="Proteomes" id="UP000308836">
    <property type="component" value="Unassembled WGS sequence"/>
</dbReference>
<dbReference type="EMBL" id="SRYG01000004">
    <property type="protein sequence ID" value="TGY66690.1"/>
    <property type="molecule type" value="Genomic_DNA"/>
</dbReference>
<name>A0AC61R9D9_9FIRM</name>
<protein>
    <submittedName>
        <fullName evidence="1">AEC family transporter</fullName>
    </submittedName>
</protein>
<accession>A0AC61R9D9</accession>
<evidence type="ECO:0000313" key="2">
    <source>
        <dbReference type="Proteomes" id="UP000308836"/>
    </source>
</evidence>
<gene>
    <name evidence="1" type="ORF">E5336_02555</name>
</gene>
<comment type="caution">
    <text evidence="1">The sequence shown here is derived from an EMBL/GenBank/DDBJ whole genome shotgun (WGS) entry which is preliminary data.</text>
</comment>
<evidence type="ECO:0000313" key="1">
    <source>
        <dbReference type="EMBL" id="TGY66690.1"/>
    </source>
</evidence>
<proteinExistence type="predicted"/>
<reference evidence="1" key="1">
    <citation type="submission" date="2019-04" db="EMBL/GenBank/DDBJ databases">
        <title>Microbes associate with the intestines of laboratory mice.</title>
        <authorList>
            <person name="Navarre W."/>
            <person name="Wong E."/>
            <person name="Huang K."/>
            <person name="Tropini C."/>
            <person name="Ng K."/>
            <person name="Yu B."/>
        </authorList>
    </citation>
    <scope>NUCLEOTIDE SEQUENCE</scope>
    <source>
        <strain evidence="1">NM09_H32</strain>
    </source>
</reference>
<sequence length="303" mass="33130">MLALQLEIFLLIALGYGLYKKGFIDEPMRKKLTDLTLSLILPCAIIQSFELDLTPSQRNACVFVFLASLGVQALYMVCNRFLWKKESANKRICLQYATLVSNAGFFGMPIAQAAFGEIGLLFASIFLIPQRVVMWSAGLSLFAGSTHWKQTVRQVCTHPCIVALALGLAVLGLRTIGVELPEPLDLTIRAIAACNTPICMFVIGALLAHAKKSDIFSKTIMTYSVVRLLVLPAVVFLLFGFLPMDPLVMKICVLESAMPAASTTAMLAARYDKEPAFASQLIFASTALSLLTLPAWSWLLTSL</sequence>
<keyword evidence="2" id="KW-1185">Reference proteome</keyword>
<organism evidence="1 2">
    <name type="scientific">Dubosiella muris</name>
    <dbReference type="NCBI Taxonomy" id="3038133"/>
    <lineage>
        <taxon>Bacteria</taxon>
        <taxon>Bacillati</taxon>
        <taxon>Bacillota</taxon>
        <taxon>Erysipelotrichia</taxon>
        <taxon>Erysipelotrichales</taxon>
        <taxon>Erysipelotrichaceae</taxon>
        <taxon>Dubosiella</taxon>
    </lineage>
</organism>